<evidence type="ECO:0000313" key="4">
    <source>
        <dbReference type="EMBL" id="KAF3760308.1"/>
    </source>
</evidence>
<dbReference type="PROSITE" id="PS00061">
    <property type="entry name" value="ADH_SHORT"/>
    <property type="match status" value="1"/>
</dbReference>
<dbReference type="Gene3D" id="3.40.50.720">
    <property type="entry name" value="NAD(P)-binding Rossmann-like Domain"/>
    <property type="match status" value="1"/>
</dbReference>
<dbReference type="GO" id="GO:0050664">
    <property type="term" value="F:oxidoreductase activity, acting on NAD(P)H, oxygen as acceptor"/>
    <property type="evidence" value="ECO:0007669"/>
    <property type="project" value="TreeGrafter"/>
</dbReference>
<dbReference type="PANTHER" id="PTHR43008:SF4">
    <property type="entry name" value="CHAIN DEHYDROGENASE, PUTATIVE (AFU_ORTHOLOGUE AFUA_4G08710)-RELATED"/>
    <property type="match status" value="1"/>
</dbReference>
<proteinExistence type="inferred from homology"/>
<dbReference type="EMBL" id="MU032353">
    <property type="protein sequence ID" value="KAF3760308.1"/>
    <property type="molecule type" value="Genomic_DNA"/>
</dbReference>
<keyword evidence="3" id="KW-0560">Oxidoreductase</keyword>
<comment type="caution">
    <text evidence="4">The sequence shown here is derived from an EMBL/GenBank/DDBJ whole genome shotgun (WGS) entry which is preliminary data.</text>
</comment>
<keyword evidence="5" id="KW-1185">Reference proteome</keyword>
<dbReference type="Proteomes" id="UP000803844">
    <property type="component" value="Unassembled WGS sequence"/>
</dbReference>
<keyword evidence="2" id="KW-0521">NADP</keyword>
<dbReference type="InterPro" id="IPR036291">
    <property type="entry name" value="NAD(P)-bd_dom_sf"/>
</dbReference>
<evidence type="ECO:0000256" key="3">
    <source>
        <dbReference type="ARBA" id="ARBA00023002"/>
    </source>
</evidence>
<dbReference type="CDD" id="cd05233">
    <property type="entry name" value="SDR_c"/>
    <property type="match status" value="1"/>
</dbReference>
<dbReference type="OrthoDB" id="1933717at2759"/>
<dbReference type="PANTHER" id="PTHR43008">
    <property type="entry name" value="BENZIL REDUCTASE"/>
    <property type="match status" value="1"/>
</dbReference>
<dbReference type="GeneID" id="63841070"/>
<protein>
    <submittedName>
        <fullName evidence="4">NAD(P)-binding protein</fullName>
    </submittedName>
</protein>
<organism evidence="4 5">
    <name type="scientific">Cryphonectria parasitica (strain ATCC 38755 / EP155)</name>
    <dbReference type="NCBI Taxonomy" id="660469"/>
    <lineage>
        <taxon>Eukaryota</taxon>
        <taxon>Fungi</taxon>
        <taxon>Dikarya</taxon>
        <taxon>Ascomycota</taxon>
        <taxon>Pezizomycotina</taxon>
        <taxon>Sordariomycetes</taxon>
        <taxon>Sordariomycetidae</taxon>
        <taxon>Diaporthales</taxon>
        <taxon>Cryphonectriaceae</taxon>
        <taxon>Cryphonectria-Endothia species complex</taxon>
        <taxon>Cryphonectria</taxon>
    </lineage>
</organism>
<evidence type="ECO:0000256" key="1">
    <source>
        <dbReference type="ARBA" id="ARBA00006484"/>
    </source>
</evidence>
<evidence type="ECO:0000313" key="5">
    <source>
        <dbReference type="Proteomes" id="UP000803844"/>
    </source>
</evidence>
<dbReference type="PRINTS" id="PR00081">
    <property type="entry name" value="GDHRDH"/>
</dbReference>
<gene>
    <name evidence="4" type="ORF">M406DRAFT_358588</name>
</gene>
<comment type="similarity">
    <text evidence="1">Belongs to the short-chain dehydrogenases/reductases (SDR) family.</text>
</comment>
<dbReference type="AlphaFoldDB" id="A0A9P5CI34"/>
<dbReference type="SUPFAM" id="SSF51735">
    <property type="entry name" value="NAD(P)-binding Rossmann-fold domains"/>
    <property type="match status" value="1"/>
</dbReference>
<name>A0A9P5CI34_CRYP1</name>
<dbReference type="GO" id="GO:0016616">
    <property type="term" value="F:oxidoreductase activity, acting on the CH-OH group of donors, NAD or NADP as acceptor"/>
    <property type="evidence" value="ECO:0007669"/>
    <property type="project" value="UniProtKB-ARBA"/>
</dbReference>
<dbReference type="InterPro" id="IPR002347">
    <property type="entry name" value="SDR_fam"/>
</dbReference>
<sequence length="303" mass="31946">MSSMFHLDFTTPFHHHSYPAISPTRPELSATGKTIFISGGGRGIGTEIVKAFAQAGAAHIIVIGRTASDLTASVASTKAEFSSTRYSTIVGSVSSVQDMAQASAEVKKLSPAGIDVLIANAGYLHDVAPVSALSGDPSVDSASTADWWQAFEVNVKGIYLQARLFLTLARPGGVFVNVSAGAAHLIPAMGEFSGYAGSKIGAARVVEALQVENQGFNFFSLCPGVVRSEMLTKSGLEPLCEAGSLPVDDADLPAHFLVWLSSPEAGFLKGKFLWTNWDVDELKSREEKLLDAGQLVTGLIGWS</sequence>
<dbReference type="InterPro" id="IPR020904">
    <property type="entry name" value="Sc_DH/Rdtase_CS"/>
</dbReference>
<evidence type="ECO:0000256" key="2">
    <source>
        <dbReference type="ARBA" id="ARBA00022857"/>
    </source>
</evidence>
<accession>A0A9P5CI34</accession>
<dbReference type="RefSeq" id="XP_040771287.1">
    <property type="nucleotide sequence ID" value="XM_040923941.1"/>
</dbReference>
<reference evidence="4" key="1">
    <citation type="journal article" date="2020" name="Phytopathology">
        <title>Genome sequence of the chestnut blight fungus Cryphonectria parasitica EP155: A fundamental resource for an archetypical invasive plant pathogen.</title>
        <authorList>
            <person name="Crouch J.A."/>
            <person name="Dawe A."/>
            <person name="Aerts A."/>
            <person name="Barry K."/>
            <person name="Churchill A.C.L."/>
            <person name="Grimwood J."/>
            <person name="Hillman B."/>
            <person name="Milgroom M.G."/>
            <person name="Pangilinan J."/>
            <person name="Smith M."/>
            <person name="Salamov A."/>
            <person name="Schmutz J."/>
            <person name="Yadav J."/>
            <person name="Grigoriev I.V."/>
            <person name="Nuss D."/>
        </authorList>
    </citation>
    <scope>NUCLEOTIDE SEQUENCE</scope>
    <source>
        <strain evidence="4">EP155</strain>
    </source>
</reference>
<dbReference type="Pfam" id="PF00106">
    <property type="entry name" value="adh_short"/>
    <property type="match status" value="1"/>
</dbReference>